<dbReference type="Pfam" id="PF00075">
    <property type="entry name" value="RNase_H"/>
    <property type="match status" value="1"/>
</dbReference>
<dbReference type="FunFam" id="3.30.420.10:FF:000049">
    <property type="entry name" value="Ribonuclease H1"/>
    <property type="match status" value="1"/>
</dbReference>
<dbReference type="InterPro" id="IPR017067">
    <property type="entry name" value="RNase_H1_euk"/>
</dbReference>
<evidence type="ECO:0000256" key="8">
    <source>
        <dbReference type="ARBA" id="ARBA00022722"/>
    </source>
</evidence>
<evidence type="ECO:0000256" key="7">
    <source>
        <dbReference type="ARBA" id="ARBA00022490"/>
    </source>
</evidence>
<comment type="caution">
    <text evidence="17">The sequence shown here is derived from an EMBL/GenBank/DDBJ whole genome shotgun (WGS) entry which is preliminary data.</text>
</comment>
<gene>
    <name evidence="17" type="ORF">V1264_023218</name>
</gene>
<keyword evidence="10" id="KW-0255">Endonuclease</keyword>
<protein>
    <recommendedName>
        <fullName evidence="14">Ribonuclease H1</fullName>
        <ecNumber evidence="6">3.1.26.4</ecNumber>
    </recommendedName>
</protein>
<dbReference type="FunFam" id="3.40.970.10:FF:000001">
    <property type="entry name" value="Ribonuclease H1"/>
    <property type="match status" value="1"/>
</dbReference>
<dbReference type="InterPro" id="IPR011320">
    <property type="entry name" value="RNase_H1_N"/>
</dbReference>
<dbReference type="InterPro" id="IPR050092">
    <property type="entry name" value="RNase_H"/>
</dbReference>
<dbReference type="Gene3D" id="3.40.970.10">
    <property type="entry name" value="Ribonuclease H1, N-terminal domain"/>
    <property type="match status" value="1"/>
</dbReference>
<sequence>MPFYGVKKGFRPGVYKDWPSCQASVKKYTNAVYKKFSTEEEAWEFVKGTTSTTTREDSTASRTDQARSPPPFSHADNSQNTPSTPYQPRKASSAPASQETSPDGALTFEAIGMLRATARALRATAEQLLGGVENLSSQIDQLAGSLHSSGSTPAKAAFAATGGVKDHLKRSYSDYTSLGGAGGSWNDAKGGDGNVPVKKQKTMKLDPSGGTDCGFTGTPFADYEGTTVYTDGCSTDNGFATAKAGIGVYWGPRHPDNASERLPGRQTNNRAEIHAAVFAVHQAKVKGIKNLILHTDSQFLINGITKWILNWKRNGWKLSSGGDVINREDFEKLDQEIKGMNIKWMHVRGHCGIEGNEAADKLANAGAKKPLV</sequence>
<comment type="subunit">
    <text evidence="5">Monomer.</text>
</comment>
<dbReference type="InterPro" id="IPR012337">
    <property type="entry name" value="RNaseH-like_sf"/>
</dbReference>
<dbReference type="GO" id="GO:0005739">
    <property type="term" value="C:mitochondrion"/>
    <property type="evidence" value="ECO:0007669"/>
    <property type="project" value="UniProtKB-ARBA"/>
</dbReference>
<evidence type="ECO:0000256" key="5">
    <source>
        <dbReference type="ARBA" id="ARBA00011245"/>
    </source>
</evidence>
<comment type="catalytic activity">
    <reaction evidence="1">
        <text>Endonucleolytic cleavage to 5'-phosphomonoester.</text>
        <dbReference type="EC" id="3.1.26.4"/>
    </reaction>
</comment>
<dbReference type="Pfam" id="PF01693">
    <property type="entry name" value="Cauli_VI"/>
    <property type="match status" value="1"/>
</dbReference>
<evidence type="ECO:0000256" key="1">
    <source>
        <dbReference type="ARBA" id="ARBA00000077"/>
    </source>
</evidence>
<keyword evidence="7" id="KW-0963">Cytoplasm</keyword>
<comment type="function">
    <text evidence="13">Endonuclease that specifically degrades the RNA of RNA-DNA hybrids. Plays a role in RNA polymerase II (RNAp II) transcription termination by degrading R-loop RNA-DNA hybrid formation at G-rich pause sites located downstream of the poly(A) site and behind the elongating RNAp II.</text>
</comment>
<dbReference type="EMBL" id="JBAMIC010000011">
    <property type="protein sequence ID" value="KAK7100230.1"/>
    <property type="molecule type" value="Genomic_DNA"/>
</dbReference>
<evidence type="ECO:0000256" key="10">
    <source>
        <dbReference type="ARBA" id="ARBA00022759"/>
    </source>
</evidence>
<dbReference type="Gene3D" id="3.30.420.10">
    <property type="entry name" value="Ribonuclease H-like superfamily/Ribonuclease H"/>
    <property type="match status" value="1"/>
</dbReference>
<dbReference type="InterPro" id="IPR036397">
    <property type="entry name" value="RNaseH_sf"/>
</dbReference>
<evidence type="ECO:0000256" key="3">
    <source>
        <dbReference type="ARBA" id="ARBA00004496"/>
    </source>
</evidence>
<keyword evidence="11" id="KW-0378">Hydrolase</keyword>
<evidence type="ECO:0000256" key="14">
    <source>
        <dbReference type="ARBA" id="ARBA00068459"/>
    </source>
</evidence>
<feature type="domain" description="RNase H type-1" evidence="16">
    <location>
        <begin position="222"/>
        <end position="368"/>
    </location>
</feature>
<keyword evidence="9" id="KW-0479">Metal-binding</keyword>
<dbReference type="GO" id="GO:0000287">
    <property type="term" value="F:magnesium ion binding"/>
    <property type="evidence" value="ECO:0007669"/>
    <property type="project" value="InterPro"/>
</dbReference>
<organism evidence="17 18">
    <name type="scientific">Littorina saxatilis</name>
    <dbReference type="NCBI Taxonomy" id="31220"/>
    <lineage>
        <taxon>Eukaryota</taxon>
        <taxon>Metazoa</taxon>
        <taxon>Spiralia</taxon>
        <taxon>Lophotrochozoa</taxon>
        <taxon>Mollusca</taxon>
        <taxon>Gastropoda</taxon>
        <taxon>Caenogastropoda</taxon>
        <taxon>Littorinimorpha</taxon>
        <taxon>Littorinoidea</taxon>
        <taxon>Littorinidae</taxon>
        <taxon>Littorina</taxon>
    </lineage>
</organism>
<dbReference type="PANTHER" id="PTHR10642:SF26">
    <property type="entry name" value="RIBONUCLEASE H1"/>
    <property type="match status" value="1"/>
</dbReference>
<name>A0AAN9B6H3_9CAEN</name>
<dbReference type="Proteomes" id="UP001374579">
    <property type="component" value="Unassembled WGS sequence"/>
</dbReference>
<keyword evidence="12" id="KW-0460">Magnesium</keyword>
<dbReference type="CDD" id="cd09280">
    <property type="entry name" value="RNase_HI_eukaryote_like"/>
    <property type="match status" value="1"/>
</dbReference>
<dbReference type="GO" id="GO:0043137">
    <property type="term" value="P:DNA replication, removal of RNA primer"/>
    <property type="evidence" value="ECO:0007669"/>
    <property type="project" value="TreeGrafter"/>
</dbReference>
<comment type="cofactor">
    <cofactor evidence="2">
        <name>Mg(2+)</name>
        <dbReference type="ChEBI" id="CHEBI:18420"/>
    </cofactor>
</comment>
<comment type="subcellular location">
    <subcellularLocation>
        <location evidence="3">Cytoplasm</location>
    </subcellularLocation>
</comment>
<reference evidence="17 18" key="1">
    <citation type="submission" date="2024-02" db="EMBL/GenBank/DDBJ databases">
        <title>Chromosome-scale genome assembly of the rough periwinkle Littorina saxatilis.</title>
        <authorList>
            <person name="De Jode A."/>
            <person name="Faria R."/>
            <person name="Formenti G."/>
            <person name="Sims Y."/>
            <person name="Smith T.P."/>
            <person name="Tracey A."/>
            <person name="Wood J.M.D."/>
            <person name="Zagrodzka Z.B."/>
            <person name="Johannesson K."/>
            <person name="Butlin R.K."/>
            <person name="Leder E.H."/>
        </authorList>
    </citation>
    <scope>NUCLEOTIDE SEQUENCE [LARGE SCALE GENOMIC DNA]</scope>
    <source>
        <strain evidence="17">Snail1</strain>
        <tissue evidence="17">Muscle</tissue>
    </source>
</reference>
<keyword evidence="8" id="KW-0540">Nuclease</keyword>
<dbReference type="InterPro" id="IPR037056">
    <property type="entry name" value="RNase_H1_N_sf"/>
</dbReference>
<evidence type="ECO:0000256" key="4">
    <source>
        <dbReference type="ARBA" id="ARBA00005300"/>
    </source>
</evidence>
<dbReference type="EC" id="3.1.26.4" evidence="6"/>
<dbReference type="SUPFAM" id="SSF53098">
    <property type="entry name" value="Ribonuclease H-like"/>
    <property type="match status" value="1"/>
</dbReference>
<dbReference type="SUPFAM" id="SSF55658">
    <property type="entry name" value="L9 N-domain-like"/>
    <property type="match status" value="1"/>
</dbReference>
<dbReference type="PANTHER" id="PTHR10642">
    <property type="entry name" value="RIBONUCLEASE H1"/>
    <property type="match status" value="1"/>
</dbReference>
<dbReference type="AlphaFoldDB" id="A0AAN9B6H3"/>
<accession>A0AAN9B6H3</accession>
<evidence type="ECO:0000313" key="17">
    <source>
        <dbReference type="EMBL" id="KAK7100230.1"/>
    </source>
</evidence>
<keyword evidence="18" id="KW-1185">Reference proteome</keyword>
<evidence type="ECO:0000256" key="12">
    <source>
        <dbReference type="ARBA" id="ARBA00022842"/>
    </source>
</evidence>
<dbReference type="GO" id="GO:0004523">
    <property type="term" value="F:RNA-DNA hybrid ribonuclease activity"/>
    <property type="evidence" value="ECO:0007669"/>
    <property type="project" value="UniProtKB-EC"/>
</dbReference>
<feature type="compositionally biased region" description="Polar residues" evidence="15">
    <location>
        <begin position="75"/>
        <end position="86"/>
    </location>
</feature>
<evidence type="ECO:0000256" key="2">
    <source>
        <dbReference type="ARBA" id="ARBA00001946"/>
    </source>
</evidence>
<dbReference type="InterPro" id="IPR009027">
    <property type="entry name" value="Ribosomal_bL9/RNase_H1_N"/>
</dbReference>
<proteinExistence type="inferred from homology"/>
<evidence type="ECO:0000256" key="11">
    <source>
        <dbReference type="ARBA" id="ARBA00022801"/>
    </source>
</evidence>
<evidence type="ECO:0000256" key="9">
    <source>
        <dbReference type="ARBA" id="ARBA00022723"/>
    </source>
</evidence>
<evidence type="ECO:0000259" key="16">
    <source>
        <dbReference type="PROSITE" id="PS50879"/>
    </source>
</evidence>
<evidence type="ECO:0000256" key="13">
    <source>
        <dbReference type="ARBA" id="ARBA00059147"/>
    </source>
</evidence>
<dbReference type="PROSITE" id="PS50879">
    <property type="entry name" value="RNASE_H_1"/>
    <property type="match status" value="1"/>
</dbReference>
<dbReference type="PIRSF" id="PIRSF036852">
    <property type="entry name" value="Ribonuclease_H1_euk"/>
    <property type="match status" value="1"/>
</dbReference>
<evidence type="ECO:0000256" key="15">
    <source>
        <dbReference type="SAM" id="MobiDB-lite"/>
    </source>
</evidence>
<evidence type="ECO:0000256" key="6">
    <source>
        <dbReference type="ARBA" id="ARBA00012180"/>
    </source>
</evidence>
<dbReference type="InterPro" id="IPR002156">
    <property type="entry name" value="RNaseH_domain"/>
</dbReference>
<comment type="similarity">
    <text evidence="4">Belongs to the RNase H family.</text>
</comment>
<feature type="region of interest" description="Disordered" evidence="15">
    <location>
        <begin position="44"/>
        <end position="102"/>
    </location>
</feature>
<evidence type="ECO:0000313" key="18">
    <source>
        <dbReference type="Proteomes" id="UP001374579"/>
    </source>
</evidence>
<dbReference type="GO" id="GO:0003676">
    <property type="term" value="F:nucleic acid binding"/>
    <property type="evidence" value="ECO:0007669"/>
    <property type="project" value="InterPro"/>
</dbReference>